<evidence type="ECO:0000313" key="1">
    <source>
        <dbReference type="EMBL" id="KAI3802039.1"/>
    </source>
</evidence>
<name>A0ACB9I231_9ASTR</name>
<evidence type="ECO:0000313" key="2">
    <source>
        <dbReference type="Proteomes" id="UP001056120"/>
    </source>
</evidence>
<reference evidence="1 2" key="2">
    <citation type="journal article" date="2022" name="Mol. Ecol. Resour.">
        <title>The genomes of chicory, endive, great burdock and yacon provide insights into Asteraceae paleo-polyploidization history and plant inulin production.</title>
        <authorList>
            <person name="Fan W."/>
            <person name="Wang S."/>
            <person name="Wang H."/>
            <person name="Wang A."/>
            <person name="Jiang F."/>
            <person name="Liu H."/>
            <person name="Zhao H."/>
            <person name="Xu D."/>
            <person name="Zhang Y."/>
        </authorList>
    </citation>
    <scope>NUCLEOTIDE SEQUENCE [LARGE SCALE GENOMIC DNA]</scope>
    <source>
        <strain evidence="2">cv. Yunnan</strain>
        <tissue evidence="1">Leaves</tissue>
    </source>
</reference>
<proteinExistence type="predicted"/>
<keyword evidence="2" id="KW-1185">Reference proteome</keyword>
<dbReference type="EMBL" id="CM042027">
    <property type="protein sequence ID" value="KAI3802039.1"/>
    <property type="molecule type" value="Genomic_DNA"/>
</dbReference>
<organism evidence="1 2">
    <name type="scientific">Smallanthus sonchifolius</name>
    <dbReference type="NCBI Taxonomy" id="185202"/>
    <lineage>
        <taxon>Eukaryota</taxon>
        <taxon>Viridiplantae</taxon>
        <taxon>Streptophyta</taxon>
        <taxon>Embryophyta</taxon>
        <taxon>Tracheophyta</taxon>
        <taxon>Spermatophyta</taxon>
        <taxon>Magnoliopsida</taxon>
        <taxon>eudicotyledons</taxon>
        <taxon>Gunneridae</taxon>
        <taxon>Pentapetalae</taxon>
        <taxon>asterids</taxon>
        <taxon>campanulids</taxon>
        <taxon>Asterales</taxon>
        <taxon>Asteraceae</taxon>
        <taxon>Asteroideae</taxon>
        <taxon>Heliantheae alliance</taxon>
        <taxon>Millerieae</taxon>
        <taxon>Smallanthus</taxon>
    </lineage>
</organism>
<sequence length="290" mass="32402">MPAEHTGLGCVVSKFQNALPFVPKSLNVMPCVTKFKSAGIIVNDVPRETMSNMEFFRLKEAHRLQDKVIDERTVSCSDSSTSQSSSSCDDYYQAKISCKNVCFSCGASNHVSKSYSGCSRHMTGHFNLLQDYHQIDGEYVAFDGNPRGGKIEGQGTISNGVNSLEFVNYVPQLKYNLMSVSQICDKDFCALFNSKECLILKPGVVIPEELILMRAPRRYNTYSLDMNNPSGIESCFLSKASEDESFLWYKRLGHVNFKTMNRLVRGNLVTGLPLKDFTPMEHCISCSKGK</sequence>
<gene>
    <name evidence="1" type="ORF">L1987_30162</name>
</gene>
<protein>
    <submittedName>
        <fullName evidence="1">Uncharacterized protein</fullName>
    </submittedName>
</protein>
<comment type="caution">
    <text evidence="1">The sequence shown here is derived from an EMBL/GenBank/DDBJ whole genome shotgun (WGS) entry which is preliminary data.</text>
</comment>
<accession>A0ACB9I231</accession>
<reference evidence="2" key="1">
    <citation type="journal article" date="2022" name="Mol. Ecol. Resour.">
        <title>The genomes of chicory, endive, great burdock and yacon provide insights into Asteraceae palaeo-polyploidization history and plant inulin production.</title>
        <authorList>
            <person name="Fan W."/>
            <person name="Wang S."/>
            <person name="Wang H."/>
            <person name="Wang A."/>
            <person name="Jiang F."/>
            <person name="Liu H."/>
            <person name="Zhao H."/>
            <person name="Xu D."/>
            <person name="Zhang Y."/>
        </authorList>
    </citation>
    <scope>NUCLEOTIDE SEQUENCE [LARGE SCALE GENOMIC DNA]</scope>
    <source>
        <strain evidence="2">cv. Yunnan</strain>
    </source>
</reference>
<dbReference type="Proteomes" id="UP001056120">
    <property type="component" value="Linkage Group LG10"/>
</dbReference>